<dbReference type="GO" id="GO:0004048">
    <property type="term" value="F:anthranilate phosphoribosyltransferase activity"/>
    <property type="evidence" value="ECO:0007669"/>
    <property type="project" value="UniProtKB-UniRule"/>
</dbReference>
<feature type="binding site" evidence="9">
    <location>
        <position position="229"/>
    </location>
    <ligand>
        <name>Mg(2+)</name>
        <dbReference type="ChEBI" id="CHEBI:18420"/>
        <label>1</label>
    </ligand>
</feature>
<comment type="pathway">
    <text evidence="1 9">Amino-acid biosynthesis; L-tryptophan biosynthesis; L-tryptophan from chorismate: step 2/5.</text>
</comment>
<dbReference type="InterPro" id="IPR000312">
    <property type="entry name" value="Glycosyl_Trfase_fam3"/>
</dbReference>
<keyword evidence="5 9" id="KW-0822">Tryptophan biosynthesis</keyword>
<dbReference type="InterPro" id="IPR005940">
    <property type="entry name" value="Anthranilate_Pribosyl_Tfrase"/>
</dbReference>
<dbReference type="SUPFAM" id="SSF52418">
    <property type="entry name" value="Nucleoside phosphorylase/phosphoribosyltransferase catalytic domain"/>
    <property type="match status" value="1"/>
</dbReference>
<dbReference type="Proteomes" id="UP000306585">
    <property type="component" value="Unassembled WGS sequence"/>
</dbReference>
<evidence type="ECO:0000313" key="12">
    <source>
        <dbReference type="EMBL" id="TLS66948.1"/>
    </source>
</evidence>
<feature type="binding site" evidence="9">
    <location>
        <position position="229"/>
    </location>
    <ligand>
        <name>Mg(2+)</name>
        <dbReference type="ChEBI" id="CHEBI:18420"/>
        <label>2</label>
    </ligand>
</feature>
<evidence type="ECO:0000256" key="3">
    <source>
        <dbReference type="ARBA" id="ARBA00022676"/>
    </source>
</evidence>
<evidence type="ECO:0000256" key="7">
    <source>
        <dbReference type="ARBA" id="ARBA00052328"/>
    </source>
</evidence>
<feature type="domain" description="Glycosyl transferase family 3 N-terminal" evidence="11">
    <location>
        <begin position="8"/>
        <end position="68"/>
    </location>
</feature>
<name>A0A5R9GMP2_9PROT</name>
<dbReference type="GO" id="GO:0000162">
    <property type="term" value="P:L-tryptophan biosynthetic process"/>
    <property type="evidence" value="ECO:0007669"/>
    <property type="project" value="UniProtKB-UniRule"/>
</dbReference>
<comment type="catalytic activity">
    <reaction evidence="7 9">
        <text>N-(5-phospho-beta-D-ribosyl)anthranilate + diphosphate = 5-phospho-alpha-D-ribose 1-diphosphate + anthranilate</text>
        <dbReference type="Rhea" id="RHEA:11768"/>
        <dbReference type="ChEBI" id="CHEBI:16567"/>
        <dbReference type="ChEBI" id="CHEBI:18277"/>
        <dbReference type="ChEBI" id="CHEBI:33019"/>
        <dbReference type="ChEBI" id="CHEBI:58017"/>
        <dbReference type="EC" id="2.4.2.18"/>
    </reaction>
</comment>
<feature type="binding site" evidence="9">
    <location>
        <position position="83"/>
    </location>
    <ligand>
        <name>5-phospho-alpha-D-ribose 1-diphosphate</name>
        <dbReference type="ChEBI" id="CHEBI:58017"/>
    </ligand>
</feature>
<dbReference type="InterPro" id="IPR036320">
    <property type="entry name" value="Glycosyl_Trfase_fam3_N_dom_sf"/>
</dbReference>
<evidence type="ECO:0000256" key="1">
    <source>
        <dbReference type="ARBA" id="ARBA00004907"/>
    </source>
</evidence>
<feature type="binding site" evidence="9">
    <location>
        <position position="123"/>
    </location>
    <ligand>
        <name>5-phospho-alpha-D-ribose 1-diphosphate</name>
        <dbReference type="ChEBI" id="CHEBI:58017"/>
    </ligand>
</feature>
<protein>
    <recommendedName>
        <fullName evidence="9">Anthranilate phosphoribosyltransferase</fullName>
        <ecNumber evidence="9">2.4.2.18</ecNumber>
    </recommendedName>
</protein>
<dbReference type="InterPro" id="IPR035902">
    <property type="entry name" value="Nuc_phospho_transferase"/>
</dbReference>
<dbReference type="HAMAP" id="MF_00211">
    <property type="entry name" value="TrpD"/>
    <property type="match status" value="1"/>
</dbReference>
<feature type="binding site" evidence="9">
    <location>
        <begin position="93"/>
        <end position="96"/>
    </location>
    <ligand>
        <name>5-phospho-alpha-D-ribose 1-diphosphate</name>
        <dbReference type="ChEBI" id="CHEBI:58017"/>
    </ligand>
</feature>
<dbReference type="Pfam" id="PF00591">
    <property type="entry name" value="Glycos_transf_3"/>
    <property type="match status" value="1"/>
</dbReference>
<reference evidence="12 13" key="1">
    <citation type="journal article" date="2019" name="Appl. Environ. Microbiol.">
        <title>Environmental Evidence and Genomic Insight of Iron-oxidizing Bacteria Preference Towards More Corrosion Resistant Stainless Steel at Higher Salinities.</title>
        <authorList>
            <person name="Garrison C.E."/>
            <person name="Price K.A."/>
            <person name="Field E.K."/>
        </authorList>
    </citation>
    <scope>NUCLEOTIDE SEQUENCE [LARGE SCALE GENOMIC DNA]</scope>
    <source>
        <strain evidence="12 13">P3</strain>
    </source>
</reference>
<feature type="binding site" evidence="9">
    <location>
        <position position="95"/>
    </location>
    <ligand>
        <name>Mg(2+)</name>
        <dbReference type="ChEBI" id="CHEBI:18420"/>
        <label>1</label>
    </ligand>
</feature>
<comment type="cofactor">
    <cofactor evidence="9">
        <name>Mg(2+)</name>
        <dbReference type="ChEBI" id="CHEBI:18420"/>
    </cofactor>
    <text evidence="9">Binds 2 magnesium ions per monomer.</text>
</comment>
<dbReference type="InterPro" id="IPR017459">
    <property type="entry name" value="Glycosyl_Trfase_fam3_N_dom"/>
</dbReference>
<comment type="similarity">
    <text evidence="8">In the C-terminal section; belongs to the anthranilate phosphoribosyltransferase family.</text>
</comment>
<dbReference type="GO" id="GO:0005829">
    <property type="term" value="C:cytosol"/>
    <property type="evidence" value="ECO:0007669"/>
    <property type="project" value="TreeGrafter"/>
</dbReference>
<comment type="subunit">
    <text evidence="9">Homodimer.</text>
</comment>
<dbReference type="FunFam" id="3.40.1030.10:FF:000002">
    <property type="entry name" value="Anthranilate phosphoribosyltransferase"/>
    <property type="match status" value="1"/>
</dbReference>
<dbReference type="EMBL" id="VBRY01000007">
    <property type="protein sequence ID" value="TLS66948.1"/>
    <property type="molecule type" value="Genomic_DNA"/>
</dbReference>
<dbReference type="Pfam" id="PF02885">
    <property type="entry name" value="Glycos_trans_3N"/>
    <property type="match status" value="1"/>
</dbReference>
<feature type="binding site" evidence="9">
    <location>
        <begin position="111"/>
        <end position="119"/>
    </location>
    <ligand>
        <name>5-phospho-alpha-D-ribose 1-diphosphate</name>
        <dbReference type="ChEBI" id="CHEBI:58017"/>
    </ligand>
</feature>
<feature type="domain" description="Glycosyl transferase family 3" evidence="10">
    <location>
        <begin position="77"/>
        <end position="326"/>
    </location>
</feature>
<keyword evidence="2 9" id="KW-0028">Amino-acid biosynthesis</keyword>
<dbReference type="UniPathway" id="UPA00035">
    <property type="reaction ID" value="UER00041"/>
</dbReference>
<feature type="binding site" evidence="9">
    <location>
        <position position="169"/>
    </location>
    <ligand>
        <name>anthranilate</name>
        <dbReference type="ChEBI" id="CHEBI:16567"/>
        <label>2</label>
    </ligand>
</feature>
<feature type="binding site" evidence="9">
    <location>
        <position position="114"/>
    </location>
    <ligand>
        <name>anthranilate</name>
        <dbReference type="ChEBI" id="CHEBI:16567"/>
        <label>1</label>
    </ligand>
</feature>
<keyword evidence="9" id="KW-0479">Metal-binding</keyword>
<organism evidence="12 13">
    <name type="scientific">Mariprofundus erugo</name>
    <dbReference type="NCBI Taxonomy" id="2528639"/>
    <lineage>
        <taxon>Bacteria</taxon>
        <taxon>Pseudomonadati</taxon>
        <taxon>Pseudomonadota</taxon>
        <taxon>Candidatius Mariprofundia</taxon>
        <taxon>Mariprofundales</taxon>
        <taxon>Mariprofundaceae</taxon>
        <taxon>Mariprofundus</taxon>
    </lineage>
</organism>
<comment type="caution">
    <text evidence="9">Lacks conserved residue(s) required for the propagation of feature annotation.</text>
</comment>
<evidence type="ECO:0000256" key="8">
    <source>
        <dbReference type="ARBA" id="ARBA00061188"/>
    </source>
</evidence>
<feature type="binding site" evidence="9">
    <location>
        <position position="228"/>
    </location>
    <ligand>
        <name>Mg(2+)</name>
        <dbReference type="ChEBI" id="CHEBI:18420"/>
        <label>2</label>
    </ligand>
</feature>
<keyword evidence="4 9" id="KW-0808">Transferase</keyword>
<evidence type="ECO:0000256" key="4">
    <source>
        <dbReference type="ARBA" id="ARBA00022679"/>
    </source>
</evidence>
<comment type="similarity">
    <text evidence="9">Belongs to the anthranilate phosphoribosyltransferase family.</text>
</comment>
<dbReference type="AlphaFoldDB" id="A0A5R9GMP2"/>
<dbReference type="EC" id="2.4.2.18" evidence="9"/>
<evidence type="ECO:0000256" key="5">
    <source>
        <dbReference type="ARBA" id="ARBA00022822"/>
    </source>
</evidence>
<evidence type="ECO:0000256" key="2">
    <source>
        <dbReference type="ARBA" id="ARBA00022605"/>
    </source>
</evidence>
<evidence type="ECO:0000313" key="13">
    <source>
        <dbReference type="Proteomes" id="UP000306585"/>
    </source>
</evidence>
<feature type="binding site" evidence="9">
    <location>
        <position position="91"/>
    </location>
    <ligand>
        <name>5-phospho-alpha-D-ribose 1-diphosphate</name>
        <dbReference type="ChEBI" id="CHEBI:58017"/>
    </ligand>
</feature>
<evidence type="ECO:0000259" key="10">
    <source>
        <dbReference type="Pfam" id="PF00591"/>
    </source>
</evidence>
<accession>A0A5R9GMP2</accession>
<feature type="binding site" evidence="9">
    <location>
        <begin position="86"/>
        <end position="87"/>
    </location>
    <ligand>
        <name>5-phospho-alpha-D-ribose 1-diphosphate</name>
        <dbReference type="ChEBI" id="CHEBI:58017"/>
    </ligand>
</feature>
<dbReference type="PANTHER" id="PTHR43285:SF2">
    <property type="entry name" value="ANTHRANILATE PHOSPHORIBOSYLTRANSFERASE"/>
    <property type="match status" value="1"/>
</dbReference>
<keyword evidence="13" id="KW-1185">Reference proteome</keyword>
<dbReference type="NCBIfam" id="TIGR01245">
    <property type="entry name" value="trpD"/>
    <property type="match status" value="1"/>
</dbReference>
<keyword evidence="3 9" id="KW-0328">Glycosyltransferase</keyword>
<feature type="binding site" evidence="9">
    <location>
        <position position="83"/>
    </location>
    <ligand>
        <name>anthranilate</name>
        <dbReference type="ChEBI" id="CHEBI:16567"/>
        <label>1</label>
    </ligand>
</feature>
<comment type="caution">
    <text evidence="12">The sequence shown here is derived from an EMBL/GenBank/DDBJ whole genome shotgun (WGS) entry which is preliminary data.</text>
</comment>
<dbReference type="Gene3D" id="1.20.970.10">
    <property type="entry name" value="Transferase, Pyrimidine Nucleoside Phosphorylase, Chain C"/>
    <property type="match status" value="1"/>
</dbReference>
<proteinExistence type="inferred from homology"/>
<comment type="function">
    <text evidence="9">Catalyzes the transfer of the phosphoribosyl group of 5-phosphorylribose-1-pyrophosphate (PRPP) to anthranilate to yield N-(5'-phosphoribosyl)-anthranilate (PRA).</text>
</comment>
<evidence type="ECO:0000256" key="6">
    <source>
        <dbReference type="ARBA" id="ARBA00023141"/>
    </source>
</evidence>
<evidence type="ECO:0000259" key="11">
    <source>
        <dbReference type="Pfam" id="PF02885"/>
    </source>
</evidence>
<dbReference type="SUPFAM" id="SSF47648">
    <property type="entry name" value="Nucleoside phosphorylase/phosphoribosyltransferase N-terminal domain"/>
    <property type="match status" value="1"/>
</dbReference>
<keyword evidence="6 9" id="KW-0057">Aromatic amino acid biosynthesis</keyword>
<evidence type="ECO:0000256" key="9">
    <source>
        <dbReference type="HAMAP-Rule" id="MF_00211"/>
    </source>
</evidence>
<gene>
    <name evidence="9 12" type="primary">trpD</name>
    <name evidence="12" type="ORF">FEF65_08265</name>
</gene>
<dbReference type="Gene3D" id="3.40.1030.10">
    <property type="entry name" value="Nucleoside phosphorylase/phosphoribosyltransferase catalytic domain"/>
    <property type="match status" value="1"/>
</dbReference>
<dbReference type="GO" id="GO:0000287">
    <property type="term" value="F:magnesium ion binding"/>
    <property type="evidence" value="ECO:0007669"/>
    <property type="project" value="UniProtKB-UniRule"/>
</dbReference>
<dbReference type="PANTHER" id="PTHR43285">
    <property type="entry name" value="ANTHRANILATE PHOSPHORIBOSYLTRANSFERASE"/>
    <property type="match status" value="1"/>
</dbReference>
<keyword evidence="9" id="KW-0460">Magnesium</keyword>
<sequence length="343" mass="35093">MNQAVLQTIRALQAGHEISGAETEAVFSAIMQGEATTAQIAAVLMGLSIRGESAEIIAGAARAMRAAATTITPKATGLIDTCGTGGDGAKTFNISTAVSLVVAACGVPVAKHGNRAMSSKSGAADVLEALGVNLELTPEQVADCIDHTGIGFLFAQKLHPAMRHAGPVRRELGVRTLFNLLGPLTNPAKADYQVLGVFAKEKLELVAGALAELGCKRALVVHGRDGLDEITTTDITDAILVQQGEAPIAFEIDPAAFGMPYATPEALAGDDATTNAAILKHIFAGQPGAGRDIVLINAAAALWVAGKVNGIGEGIAMAARAIDSGKVQQTLDALIDFTQQSAA</sequence>
<dbReference type="RefSeq" id="WP_138239337.1">
    <property type="nucleotide sequence ID" value="NZ_VBRY01000007.1"/>
</dbReference>